<dbReference type="SFLD" id="SFLDF00289">
    <property type="entry name" value="anaerobic_Cys-type_sulfatase-m"/>
    <property type="match status" value="1"/>
</dbReference>
<accession>A0A9D5M7J4</accession>
<dbReference type="Pfam" id="PF13186">
    <property type="entry name" value="SPASM"/>
    <property type="match status" value="1"/>
</dbReference>
<dbReference type="EMBL" id="JADCKB010000030">
    <property type="protein sequence ID" value="MBE5040997.1"/>
    <property type="molecule type" value="Genomic_DNA"/>
</dbReference>
<evidence type="ECO:0000256" key="5">
    <source>
        <dbReference type="ARBA" id="ARBA00023004"/>
    </source>
</evidence>
<dbReference type="InterPro" id="IPR047207">
    <property type="entry name" value="SPASM_anSME"/>
</dbReference>
<dbReference type="SFLD" id="SFLDG01067">
    <property type="entry name" value="SPASM/twitch_domain_containing"/>
    <property type="match status" value="1"/>
</dbReference>
<dbReference type="PANTHER" id="PTHR43273:SF3">
    <property type="entry name" value="ANAEROBIC SULFATASE-MATURATING ENZYME HOMOLOG ASLB-RELATED"/>
    <property type="match status" value="1"/>
</dbReference>
<dbReference type="GO" id="GO:0046872">
    <property type="term" value="F:metal ion binding"/>
    <property type="evidence" value="ECO:0007669"/>
    <property type="project" value="UniProtKB-KW"/>
</dbReference>
<keyword evidence="6" id="KW-0411">Iron-sulfur</keyword>
<dbReference type="InterPro" id="IPR007197">
    <property type="entry name" value="rSAM"/>
</dbReference>
<dbReference type="InterPro" id="IPR023885">
    <property type="entry name" value="4Fe4S-binding_SPASM_dom"/>
</dbReference>
<keyword evidence="2" id="KW-0004">4Fe-4S</keyword>
<feature type="domain" description="Radical SAM core" evidence="8">
    <location>
        <begin position="3"/>
        <end position="226"/>
    </location>
</feature>
<dbReference type="InterPro" id="IPR013785">
    <property type="entry name" value="Aldolase_TIM"/>
</dbReference>
<dbReference type="SFLD" id="SFLDG01384">
    <property type="entry name" value="thioether_bond_formation_requi"/>
    <property type="match status" value="1"/>
</dbReference>
<dbReference type="SFLD" id="SFLDG01072">
    <property type="entry name" value="dehydrogenase_like"/>
    <property type="match status" value="1"/>
</dbReference>
<dbReference type="CDD" id="cd21120">
    <property type="entry name" value="SPASM_anSME"/>
    <property type="match status" value="1"/>
</dbReference>
<dbReference type="Proteomes" id="UP000806542">
    <property type="component" value="Unassembled WGS sequence"/>
</dbReference>
<dbReference type="PROSITE" id="PS51918">
    <property type="entry name" value="RADICAL_SAM"/>
    <property type="match status" value="1"/>
</dbReference>
<dbReference type="Gene3D" id="3.20.20.70">
    <property type="entry name" value="Aldolase class I"/>
    <property type="match status" value="1"/>
</dbReference>
<gene>
    <name evidence="9" type="ORF">INF28_11060</name>
</gene>
<dbReference type="CDD" id="cd01335">
    <property type="entry name" value="Radical_SAM"/>
    <property type="match status" value="1"/>
</dbReference>
<evidence type="ECO:0000256" key="4">
    <source>
        <dbReference type="ARBA" id="ARBA00022723"/>
    </source>
</evidence>
<name>A0A9D5M7J4_9FIRM</name>
<evidence type="ECO:0000256" key="6">
    <source>
        <dbReference type="ARBA" id="ARBA00023014"/>
    </source>
</evidence>
<proteinExistence type="inferred from homology"/>
<evidence type="ECO:0000259" key="8">
    <source>
        <dbReference type="PROSITE" id="PS51918"/>
    </source>
</evidence>
<comment type="similarity">
    <text evidence="7">Belongs to the radical SAM superfamily. Anaerobic sulfatase-maturating enzyme family.</text>
</comment>
<evidence type="ECO:0000256" key="3">
    <source>
        <dbReference type="ARBA" id="ARBA00022691"/>
    </source>
</evidence>
<keyword evidence="5" id="KW-0408">Iron</keyword>
<keyword evidence="3" id="KW-0949">S-adenosyl-L-methionine</keyword>
<dbReference type="RefSeq" id="WP_226393537.1">
    <property type="nucleotide sequence ID" value="NZ_JADCKB010000030.1"/>
</dbReference>
<protein>
    <submittedName>
        <fullName evidence="9">Anaerobic sulfatase maturase</fullName>
    </submittedName>
</protein>
<dbReference type="InterPro" id="IPR023867">
    <property type="entry name" value="Sulphatase_maturase_rSAM"/>
</dbReference>
<dbReference type="SFLD" id="SFLDS00029">
    <property type="entry name" value="Radical_SAM"/>
    <property type="match status" value="1"/>
</dbReference>
<sequence length="369" mass="42840">MVEVPPVTLLIKPVSGLCNLRCKYCFYADVMEQREMFSYGKMDLETLELLVQNALEYAEDFVSFGFQGGEPTLAGLDFYEHLVAFERKYNTKGVKIQNSIQTNGYAIDKDWAQFLHDHQFLAGLSMDGTAEIHDSLRLDVAGNPTYQKAAQAAELFEEYKVEYNILCVVTNFTARYPRRVFSNLKPRRFLQFIPCLDSFDGEREKYSLAPKRYGEFLKQTFDEYYRCLMQGEYVSVRNFDNYIQMLLGNAPENCAMNGKCASYFLIEGDGSVFPCDFYVLDQWKMGNIKENSFQQLYLSETAAVFRKSSEPVHDKCQVCKWYPLCRGGCRRDREPFVHGKPGLNRLCESYLEFFPYAYPKMERIAKMLK</sequence>
<dbReference type="InterPro" id="IPR034485">
    <property type="entry name" value="Anaerobic_Cys-type_sulfatase-m"/>
</dbReference>
<dbReference type="AlphaFoldDB" id="A0A9D5M7J4"/>
<dbReference type="NCBIfam" id="TIGR04085">
    <property type="entry name" value="rSAM_more_4Fe4S"/>
    <property type="match status" value="1"/>
</dbReference>
<organism evidence="9 10">
    <name type="scientific">Ructibacterium gallinarum</name>
    <dbReference type="NCBI Taxonomy" id="2779355"/>
    <lineage>
        <taxon>Bacteria</taxon>
        <taxon>Bacillati</taxon>
        <taxon>Bacillota</taxon>
        <taxon>Clostridia</taxon>
        <taxon>Eubacteriales</taxon>
        <taxon>Oscillospiraceae</taxon>
        <taxon>Ructibacterium</taxon>
    </lineage>
</organism>
<dbReference type="NCBIfam" id="NF010321">
    <property type="entry name" value="PRK13758.1"/>
    <property type="match status" value="1"/>
</dbReference>
<evidence type="ECO:0000256" key="7">
    <source>
        <dbReference type="ARBA" id="ARBA00023601"/>
    </source>
</evidence>
<evidence type="ECO:0000256" key="1">
    <source>
        <dbReference type="ARBA" id="ARBA00001966"/>
    </source>
</evidence>
<evidence type="ECO:0000313" key="9">
    <source>
        <dbReference type="EMBL" id="MBE5040997.1"/>
    </source>
</evidence>
<dbReference type="InterPro" id="IPR058240">
    <property type="entry name" value="rSAM_sf"/>
</dbReference>
<dbReference type="SUPFAM" id="SSF102114">
    <property type="entry name" value="Radical SAM enzymes"/>
    <property type="match status" value="1"/>
</dbReference>
<reference evidence="9" key="1">
    <citation type="submission" date="2020-10" db="EMBL/GenBank/DDBJ databases">
        <title>ChiBAC.</title>
        <authorList>
            <person name="Zenner C."/>
            <person name="Hitch T.C.A."/>
            <person name="Clavel T."/>
        </authorList>
    </citation>
    <scope>NUCLEOTIDE SEQUENCE</scope>
    <source>
        <strain evidence="9">DSM 107454</strain>
    </source>
</reference>
<dbReference type="PANTHER" id="PTHR43273">
    <property type="entry name" value="ANAEROBIC SULFATASE-MATURATING ENZYME HOMOLOG ASLB-RELATED"/>
    <property type="match status" value="1"/>
</dbReference>
<dbReference type="GO" id="GO:0051539">
    <property type="term" value="F:4 iron, 4 sulfur cluster binding"/>
    <property type="evidence" value="ECO:0007669"/>
    <property type="project" value="UniProtKB-KW"/>
</dbReference>
<dbReference type="Pfam" id="PF04055">
    <property type="entry name" value="Radical_SAM"/>
    <property type="match status" value="1"/>
</dbReference>
<evidence type="ECO:0000313" key="10">
    <source>
        <dbReference type="Proteomes" id="UP000806542"/>
    </source>
</evidence>
<keyword evidence="10" id="KW-1185">Reference proteome</keyword>
<dbReference type="NCBIfam" id="TIGR03942">
    <property type="entry name" value="sulfatase_rSAM"/>
    <property type="match status" value="1"/>
</dbReference>
<dbReference type="GO" id="GO:0016491">
    <property type="term" value="F:oxidoreductase activity"/>
    <property type="evidence" value="ECO:0007669"/>
    <property type="project" value="InterPro"/>
</dbReference>
<comment type="caution">
    <text evidence="9">The sequence shown here is derived from an EMBL/GenBank/DDBJ whole genome shotgun (WGS) entry which is preliminary data.</text>
</comment>
<keyword evidence="4" id="KW-0479">Metal-binding</keyword>
<evidence type="ECO:0000256" key="2">
    <source>
        <dbReference type="ARBA" id="ARBA00022485"/>
    </source>
</evidence>
<comment type="cofactor">
    <cofactor evidence="1">
        <name>[4Fe-4S] cluster</name>
        <dbReference type="ChEBI" id="CHEBI:49883"/>
    </cofactor>
</comment>
<dbReference type="SFLD" id="SFLDG01386">
    <property type="entry name" value="main_SPASM_domain-containing"/>
    <property type="match status" value="1"/>
</dbReference>